<name>A0A814MW53_9BILA</name>
<protein>
    <submittedName>
        <fullName evidence="2">Uncharacterized protein</fullName>
    </submittedName>
</protein>
<keyword evidence="3" id="KW-1185">Reference proteome</keyword>
<sequence>FDTLSRQKNSPHMQSEQQQTVPLPILNENKLNTWSTNPTNPFASTCADDATREMKTPVNPFKACDLVVNNESDYDRYSWHRHELNVTKDNLLTYH</sequence>
<proteinExistence type="predicted"/>
<organism evidence="2 3">
    <name type="scientific">Brachionus calyciflorus</name>
    <dbReference type="NCBI Taxonomy" id="104777"/>
    <lineage>
        <taxon>Eukaryota</taxon>
        <taxon>Metazoa</taxon>
        <taxon>Spiralia</taxon>
        <taxon>Gnathifera</taxon>
        <taxon>Rotifera</taxon>
        <taxon>Eurotatoria</taxon>
        <taxon>Monogononta</taxon>
        <taxon>Pseudotrocha</taxon>
        <taxon>Ploima</taxon>
        <taxon>Brachionidae</taxon>
        <taxon>Brachionus</taxon>
    </lineage>
</organism>
<evidence type="ECO:0000313" key="3">
    <source>
        <dbReference type="Proteomes" id="UP000663879"/>
    </source>
</evidence>
<evidence type="ECO:0000256" key="1">
    <source>
        <dbReference type="SAM" id="MobiDB-lite"/>
    </source>
</evidence>
<accession>A0A814MW53</accession>
<dbReference type="AlphaFoldDB" id="A0A814MW53"/>
<feature type="non-terminal residue" evidence="2">
    <location>
        <position position="1"/>
    </location>
</feature>
<comment type="caution">
    <text evidence="2">The sequence shown here is derived from an EMBL/GenBank/DDBJ whole genome shotgun (WGS) entry which is preliminary data.</text>
</comment>
<feature type="compositionally biased region" description="Polar residues" evidence="1">
    <location>
        <begin position="1"/>
        <end position="21"/>
    </location>
</feature>
<feature type="region of interest" description="Disordered" evidence="1">
    <location>
        <begin position="1"/>
        <end position="22"/>
    </location>
</feature>
<dbReference type="EMBL" id="CAJNOC010006702">
    <property type="protein sequence ID" value="CAF1083903.1"/>
    <property type="molecule type" value="Genomic_DNA"/>
</dbReference>
<gene>
    <name evidence="2" type="ORF">OXX778_LOCUS20327</name>
</gene>
<reference evidence="2" key="1">
    <citation type="submission" date="2021-02" db="EMBL/GenBank/DDBJ databases">
        <authorList>
            <person name="Nowell W R."/>
        </authorList>
    </citation>
    <scope>NUCLEOTIDE SEQUENCE</scope>
    <source>
        <strain evidence="2">Ploen Becks lab</strain>
    </source>
</reference>
<evidence type="ECO:0000313" key="2">
    <source>
        <dbReference type="EMBL" id="CAF1083903.1"/>
    </source>
</evidence>
<dbReference type="Proteomes" id="UP000663879">
    <property type="component" value="Unassembled WGS sequence"/>
</dbReference>